<organism evidence="7 8">
    <name type="scientific">Flavihumibacter fluminis</name>
    <dbReference type="NCBI Taxonomy" id="2909236"/>
    <lineage>
        <taxon>Bacteria</taxon>
        <taxon>Pseudomonadati</taxon>
        <taxon>Bacteroidota</taxon>
        <taxon>Chitinophagia</taxon>
        <taxon>Chitinophagales</taxon>
        <taxon>Chitinophagaceae</taxon>
        <taxon>Flavihumibacter</taxon>
    </lineage>
</organism>
<keyword evidence="5" id="KW-0998">Cell outer membrane</keyword>
<feature type="domain" description="Bacterial surface antigen (D15)" evidence="6">
    <location>
        <begin position="576"/>
        <end position="737"/>
    </location>
</feature>
<dbReference type="Gene3D" id="2.40.160.50">
    <property type="entry name" value="membrane protein fhac: a member of the omp85/tpsb transporter family"/>
    <property type="match status" value="1"/>
</dbReference>
<evidence type="ECO:0000256" key="4">
    <source>
        <dbReference type="ARBA" id="ARBA00023136"/>
    </source>
</evidence>
<sequence>MKKQKSSRRMHAIQNNRWIIWLLLSFWLSTGCSTTRTVPEGDRLYLGAEVKWEGKKPDRHKELGEALVSLSRPSPNRKFLGMPVRLWLYNLGNKPTGKGLNHLLRNKWGEPPVLLSKAKPSYSADVLTSHIEDLGFLQASTGYETKPIGKKKAKIEYAVTAGTRYRIREVKMELDSSRLGKQIQRSTDNSRLIPGRFYNLEQIKNERERISNYVRQRGFYYFNPDHLLVEVDSNYNGEVVLYVRLKDSIPANVKFAYRMGSITLFPTYNLSEDSLVRNKEAEDLGPYRVKDIHDLFLPKIFSRYVLLKEDSLYRFRAHERTLERLMSLGTYKFVKTEMEAADSNRLNARFFMTPIPRRSLQVELNGNSKSNNFVGSQITITSLNRNWLKRANRLEVKLAGGFEWQVGGNRVNQANTRGYSLTGEVAFNLPGIIVPFWKIRTSNAFIPRTRLSAGYELLSRPGLYNLNSFTIQQAYQWKTGQLTDHLLVPVSISYVLPSRISPEFQEILDRDPALRQSIDKQFIIGSNYTITYNNVNKKRIHSLFLQGNLDAAGNLLGLIIPANSQGQKNIGYQPFAQYVRLTGEIRHYWKLGKESQWVNRLLAGTGFSYGNNSTLPFVKQYMTGGSNSLRAFRARTLGPGSYRSETSTFAASEAGDIKLEFNTEWRFKIFSVLKGAIFADAGNIWLQRENPEKPGAAWPGSRFMNDMAVGAGLGLRIDASILVIRADLAIPLRKPWLPDGEKWVLNQLEWGQPAWRRENLILNIAIGYPF</sequence>
<dbReference type="EMBL" id="JAKEVY010000001">
    <property type="protein sequence ID" value="MCF1714036.1"/>
    <property type="molecule type" value="Genomic_DNA"/>
</dbReference>
<evidence type="ECO:0000259" key="6">
    <source>
        <dbReference type="Pfam" id="PF01103"/>
    </source>
</evidence>
<evidence type="ECO:0000256" key="2">
    <source>
        <dbReference type="ARBA" id="ARBA00022692"/>
    </source>
</evidence>
<comment type="caution">
    <text evidence="7">The sequence shown here is derived from an EMBL/GenBank/DDBJ whole genome shotgun (WGS) entry which is preliminary data.</text>
</comment>
<evidence type="ECO:0000313" key="8">
    <source>
        <dbReference type="Proteomes" id="UP001200145"/>
    </source>
</evidence>
<comment type="subcellular location">
    <subcellularLocation>
        <location evidence="1">Membrane</location>
    </subcellularLocation>
</comment>
<dbReference type="Gene3D" id="3.10.20.310">
    <property type="entry name" value="membrane protein fhac"/>
    <property type="match status" value="1"/>
</dbReference>
<dbReference type="PANTHER" id="PTHR12815">
    <property type="entry name" value="SORTING AND ASSEMBLY MACHINERY SAMM50 PROTEIN FAMILY MEMBER"/>
    <property type="match status" value="1"/>
</dbReference>
<keyword evidence="2" id="KW-0812">Transmembrane</keyword>
<dbReference type="InterPro" id="IPR039910">
    <property type="entry name" value="D15-like"/>
</dbReference>
<evidence type="ECO:0000313" key="7">
    <source>
        <dbReference type="EMBL" id="MCF1714036.1"/>
    </source>
</evidence>
<evidence type="ECO:0000256" key="5">
    <source>
        <dbReference type="ARBA" id="ARBA00023237"/>
    </source>
</evidence>
<evidence type="ECO:0000256" key="3">
    <source>
        <dbReference type="ARBA" id="ARBA00022729"/>
    </source>
</evidence>
<reference evidence="7 8" key="1">
    <citation type="submission" date="2022-01" db="EMBL/GenBank/DDBJ databases">
        <title>Flavihumibacter sp. nov., isolated from sediment of a river.</title>
        <authorList>
            <person name="Liu H."/>
        </authorList>
    </citation>
    <scope>NUCLEOTIDE SEQUENCE [LARGE SCALE GENOMIC DNA]</scope>
    <source>
        <strain evidence="7 8">RY-1</strain>
    </source>
</reference>
<gene>
    <name evidence="7" type="ORF">L0U88_05240</name>
</gene>
<proteinExistence type="predicted"/>
<dbReference type="Pfam" id="PF01103">
    <property type="entry name" value="Omp85"/>
    <property type="match status" value="1"/>
</dbReference>
<accession>A0ABS9BE86</accession>
<dbReference type="InterPro" id="IPR000184">
    <property type="entry name" value="Bac_surfAg_D15"/>
</dbReference>
<dbReference type="PANTHER" id="PTHR12815:SF47">
    <property type="entry name" value="TRANSLOCATION AND ASSEMBLY MODULE SUBUNIT TAMA"/>
    <property type="match status" value="1"/>
</dbReference>
<name>A0ABS9BE86_9BACT</name>
<dbReference type="Proteomes" id="UP001200145">
    <property type="component" value="Unassembled WGS sequence"/>
</dbReference>
<keyword evidence="3" id="KW-0732">Signal</keyword>
<keyword evidence="8" id="KW-1185">Reference proteome</keyword>
<dbReference type="PROSITE" id="PS51257">
    <property type="entry name" value="PROKAR_LIPOPROTEIN"/>
    <property type="match status" value="1"/>
</dbReference>
<evidence type="ECO:0000256" key="1">
    <source>
        <dbReference type="ARBA" id="ARBA00004370"/>
    </source>
</evidence>
<keyword evidence="4" id="KW-0472">Membrane</keyword>
<protein>
    <submittedName>
        <fullName evidence="7">BamA/TamA family outer membrane protein</fullName>
    </submittedName>
</protein>